<evidence type="ECO:0000313" key="1">
    <source>
        <dbReference type="EMBL" id="AWK85002.1"/>
    </source>
</evidence>
<sequence length="407" mass="44624">MPVTLEQFQQQLSRCAMSPEEVSDFIEAFADVRVQGVVDGLSAVVTDPPFEAMEAKYNPDWTDPWLLGASGLTAGQVQGHNLPSALFLHYQIALAATQPEVSLYIQMSGYSDKMSRALLPILSSAVARRKIRTAKEGNELPAGLSAAALSAEVTRVNRSLAKLRSQGFDPLLFLPYHRHVGIHGGSGNDVGKVGTLGAAIAIHDALLEIDPTAIKDMVGQLPPAGARTPAAIFQSMKAKGFKPLQAILLRNGRCIAVRANPDVAIFQSLDKSYDTATDALKEYEAVRQHKDERQQKVHEFVVGEIKTATDPANLHERLALGGRDLKDEVQADRFLMMAALTPDIVHGGTGRKSGRQPLQNKDVVRFSDVFNLYYAWGWNGARERHPEHWLMFKKRLAFWCGLPQPAG</sequence>
<keyword evidence="2" id="KW-1185">Reference proteome</keyword>
<accession>A0A2S2CKK4</accession>
<dbReference type="RefSeq" id="WP_109323816.1">
    <property type="nucleotide sequence ID" value="NZ_CP029352.1"/>
</dbReference>
<gene>
    <name evidence="1" type="ORF">DEW08_01340</name>
</gene>
<dbReference type="KEGG" id="azz:DEW08_01340"/>
<organism evidence="1 2">
    <name type="scientific">Azospirillum thermophilum</name>
    <dbReference type="NCBI Taxonomy" id="2202148"/>
    <lineage>
        <taxon>Bacteria</taxon>
        <taxon>Pseudomonadati</taxon>
        <taxon>Pseudomonadota</taxon>
        <taxon>Alphaproteobacteria</taxon>
        <taxon>Rhodospirillales</taxon>
        <taxon>Azospirillaceae</taxon>
        <taxon>Azospirillum</taxon>
    </lineage>
</organism>
<proteinExistence type="predicted"/>
<dbReference type="Proteomes" id="UP000245629">
    <property type="component" value="Chromosome 1"/>
</dbReference>
<dbReference type="AlphaFoldDB" id="A0A2S2CKK4"/>
<protein>
    <submittedName>
        <fullName evidence="1">Uncharacterized protein</fullName>
    </submittedName>
</protein>
<dbReference type="OrthoDB" id="9429391at2"/>
<name>A0A2S2CKK4_9PROT</name>
<dbReference type="EMBL" id="CP029352">
    <property type="protein sequence ID" value="AWK85002.1"/>
    <property type="molecule type" value="Genomic_DNA"/>
</dbReference>
<evidence type="ECO:0000313" key="2">
    <source>
        <dbReference type="Proteomes" id="UP000245629"/>
    </source>
</evidence>
<reference evidence="2" key="1">
    <citation type="submission" date="2018-05" db="EMBL/GenBank/DDBJ databases">
        <title>Azospirillum thermophila sp. nov., a novel isolated from hot spring.</title>
        <authorList>
            <person name="Zhao Z."/>
        </authorList>
    </citation>
    <scope>NUCLEOTIDE SEQUENCE [LARGE SCALE GENOMIC DNA]</scope>
    <source>
        <strain evidence="2">CFH 70021</strain>
    </source>
</reference>